<dbReference type="GO" id="GO:0005886">
    <property type="term" value="C:plasma membrane"/>
    <property type="evidence" value="ECO:0007669"/>
    <property type="project" value="UniProtKB-SubCell"/>
</dbReference>
<evidence type="ECO:0000256" key="3">
    <source>
        <dbReference type="ARBA" id="ARBA00022448"/>
    </source>
</evidence>
<accession>A0A1E4SJ59</accession>
<dbReference type="STRING" id="984487.A0A1E4SJ59"/>
<dbReference type="GO" id="GO:0015297">
    <property type="term" value="F:antiporter activity"/>
    <property type="evidence" value="ECO:0007669"/>
    <property type="project" value="InterPro"/>
</dbReference>
<evidence type="ECO:0000256" key="8">
    <source>
        <dbReference type="SAM" id="Phobius"/>
    </source>
</evidence>
<feature type="transmembrane region" description="Helical" evidence="8">
    <location>
        <begin position="187"/>
        <end position="209"/>
    </location>
</feature>
<feature type="transmembrane region" description="Helical" evidence="8">
    <location>
        <begin position="383"/>
        <end position="405"/>
    </location>
</feature>
<keyword evidence="3" id="KW-0813">Transport</keyword>
<evidence type="ECO:0000256" key="5">
    <source>
        <dbReference type="ARBA" id="ARBA00022692"/>
    </source>
</evidence>
<dbReference type="GO" id="GO:1990961">
    <property type="term" value="P:xenobiotic detoxification by transmembrane export across the plasma membrane"/>
    <property type="evidence" value="ECO:0007669"/>
    <property type="project" value="InterPro"/>
</dbReference>
<feature type="transmembrane region" description="Helical" evidence="8">
    <location>
        <begin position="443"/>
        <end position="464"/>
    </location>
</feature>
<protein>
    <submittedName>
        <fullName evidence="9">MATE efflux family protein</fullName>
    </submittedName>
</protein>
<keyword evidence="6 8" id="KW-1133">Transmembrane helix</keyword>
<comment type="subcellular location">
    <subcellularLocation>
        <location evidence="1">Cell membrane</location>
        <topology evidence="1">Multi-pass membrane protein</topology>
    </subcellularLocation>
</comment>
<evidence type="ECO:0000313" key="10">
    <source>
        <dbReference type="Proteomes" id="UP000094285"/>
    </source>
</evidence>
<dbReference type="OrthoDB" id="2126698at2759"/>
<dbReference type="CDD" id="cd13132">
    <property type="entry name" value="MATE_eukaryotic"/>
    <property type="match status" value="1"/>
</dbReference>
<dbReference type="RefSeq" id="XP_020064668.1">
    <property type="nucleotide sequence ID" value="XM_020207446.1"/>
</dbReference>
<dbReference type="PANTHER" id="PTHR11206">
    <property type="entry name" value="MULTIDRUG RESISTANCE PROTEIN"/>
    <property type="match status" value="1"/>
</dbReference>
<evidence type="ECO:0000256" key="1">
    <source>
        <dbReference type="ARBA" id="ARBA00004651"/>
    </source>
</evidence>
<keyword evidence="10" id="KW-1185">Reference proteome</keyword>
<keyword evidence="7 8" id="KW-0472">Membrane</keyword>
<feature type="transmembrane region" description="Helical" evidence="8">
    <location>
        <begin position="126"/>
        <end position="149"/>
    </location>
</feature>
<dbReference type="InterPro" id="IPR048279">
    <property type="entry name" value="MdtK-like"/>
</dbReference>
<evidence type="ECO:0000313" key="9">
    <source>
        <dbReference type="EMBL" id="ODV79546.1"/>
    </source>
</evidence>
<dbReference type="InterPro" id="IPR045069">
    <property type="entry name" value="MATE_euk"/>
</dbReference>
<dbReference type="GeneID" id="30981583"/>
<feature type="transmembrane region" description="Helical" evidence="8">
    <location>
        <begin position="344"/>
        <end position="363"/>
    </location>
</feature>
<dbReference type="Proteomes" id="UP000094285">
    <property type="component" value="Unassembled WGS sequence"/>
</dbReference>
<evidence type="ECO:0000256" key="7">
    <source>
        <dbReference type="ARBA" id="ARBA00023136"/>
    </source>
</evidence>
<dbReference type="GO" id="GO:0042910">
    <property type="term" value="F:xenobiotic transmembrane transporter activity"/>
    <property type="evidence" value="ECO:0007669"/>
    <property type="project" value="InterPro"/>
</dbReference>
<dbReference type="AlphaFoldDB" id="A0A1E4SJ59"/>
<sequence>MNAEEPLLTGAVDYENYDSLNQDLTQGGKYQVSVKSEFVFITKSSIPLVATFFLQYLLSVTSIYAAGKLGPKELAAASLGVCTFNITGLAVYQGMATSLDSLCSQAYGSGRIENVGLYFQRCSMMILAITIFPLFFIWWFSGFLLGFVIPDAELVAMTQTFLRISSFGAPGLLFFETGKRFLQAQHIFNAGTYVLLVIAPLNLTINWLLVWHPVYGLGFIGAPIAISIIFWLTSILMLCYVLFIDGKKCWGGLDLQKACSNWSPMLKLAIPGVIMVEAEYLAFEVLTIFAASFGTEALAAQSIASNVGSLTFQLPFAIAVSISTRIGHHVGKQDVEGAKLVTRLSYIFGTISALTNFSLVFFGRHALGRLFTSSEEVLKVSNVILILLAINQLCDSYNVLGAGVLRGQGRQRIGSILNLISYYAIALPVGYALAFYGKFELRGLWFGLIAGVFFLAVAELVAIVRSNWRQIMIDSHGRHDH</sequence>
<dbReference type="PIRSF" id="PIRSF006603">
    <property type="entry name" value="DinF"/>
    <property type="match status" value="1"/>
</dbReference>
<organism evidence="9 10">
    <name type="scientific">Suhomyces tanzawaensis NRRL Y-17324</name>
    <dbReference type="NCBI Taxonomy" id="984487"/>
    <lineage>
        <taxon>Eukaryota</taxon>
        <taxon>Fungi</taxon>
        <taxon>Dikarya</taxon>
        <taxon>Ascomycota</taxon>
        <taxon>Saccharomycotina</taxon>
        <taxon>Pichiomycetes</taxon>
        <taxon>Debaryomycetaceae</taxon>
        <taxon>Suhomyces</taxon>
    </lineage>
</organism>
<dbReference type="EMBL" id="KV453911">
    <property type="protein sequence ID" value="ODV79546.1"/>
    <property type="molecule type" value="Genomic_DNA"/>
</dbReference>
<dbReference type="Pfam" id="PF01554">
    <property type="entry name" value="MatE"/>
    <property type="match status" value="2"/>
</dbReference>
<feature type="transmembrane region" description="Helical" evidence="8">
    <location>
        <begin position="215"/>
        <end position="244"/>
    </location>
</feature>
<reference evidence="10" key="1">
    <citation type="submission" date="2016-05" db="EMBL/GenBank/DDBJ databases">
        <title>Comparative genomics of biotechnologically important yeasts.</title>
        <authorList>
            <consortium name="DOE Joint Genome Institute"/>
            <person name="Riley R."/>
            <person name="Haridas S."/>
            <person name="Wolfe K.H."/>
            <person name="Lopes M.R."/>
            <person name="Hittinger C.T."/>
            <person name="Goker M."/>
            <person name="Salamov A."/>
            <person name="Wisecaver J."/>
            <person name="Long T.M."/>
            <person name="Aerts A.L."/>
            <person name="Barry K."/>
            <person name="Choi C."/>
            <person name="Clum A."/>
            <person name="Coughlan A.Y."/>
            <person name="Deshpande S."/>
            <person name="Douglass A.P."/>
            <person name="Hanson S.J."/>
            <person name="Klenk H.-P."/>
            <person name="Labutti K."/>
            <person name="Lapidus A."/>
            <person name="Lindquist E."/>
            <person name="Lipzen A."/>
            <person name="Meier-Kolthoff J.P."/>
            <person name="Ohm R.A."/>
            <person name="Otillar R.P."/>
            <person name="Pangilinan J."/>
            <person name="Peng Y."/>
            <person name="Rokas A."/>
            <person name="Rosa C.A."/>
            <person name="Scheuner C."/>
            <person name="Sibirny A.A."/>
            <person name="Slot J.C."/>
            <person name="Stielow J.B."/>
            <person name="Sun H."/>
            <person name="Kurtzman C.P."/>
            <person name="Blackwell M."/>
            <person name="Grigoriev I.V."/>
            <person name="Jeffries T.W."/>
        </authorList>
    </citation>
    <scope>NUCLEOTIDE SEQUENCE [LARGE SCALE GENOMIC DNA]</scope>
    <source>
        <strain evidence="10">NRRL Y-17324</strain>
    </source>
</reference>
<gene>
    <name evidence="9" type="ORF">CANTADRAFT_25512</name>
</gene>
<comment type="similarity">
    <text evidence="2">Belongs to the multi antimicrobial extrusion (MATE) (TC 2.A.66.1) family.</text>
</comment>
<feature type="transmembrane region" description="Helical" evidence="8">
    <location>
        <begin position="46"/>
        <end position="66"/>
    </location>
</feature>
<feature type="transmembrane region" description="Helical" evidence="8">
    <location>
        <begin position="417"/>
        <end position="437"/>
    </location>
</feature>
<evidence type="ECO:0000256" key="6">
    <source>
        <dbReference type="ARBA" id="ARBA00022989"/>
    </source>
</evidence>
<keyword evidence="5 8" id="KW-0812">Transmembrane</keyword>
<evidence type="ECO:0000256" key="4">
    <source>
        <dbReference type="ARBA" id="ARBA00022475"/>
    </source>
</evidence>
<evidence type="ECO:0000256" key="2">
    <source>
        <dbReference type="ARBA" id="ARBA00010199"/>
    </source>
</evidence>
<dbReference type="NCBIfam" id="TIGR00797">
    <property type="entry name" value="matE"/>
    <property type="match status" value="1"/>
</dbReference>
<dbReference type="InterPro" id="IPR002528">
    <property type="entry name" value="MATE_fam"/>
</dbReference>
<name>A0A1E4SJ59_9ASCO</name>
<proteinExistence type="inferred from homology"/>
<keyword evidence="4" id="KW-1003">Cell membrane</keyword>